<dbReference type="AlphaFoldDB" id="A0A4V5ZXI2"/>
<dbReference type="EMBL" id="AZBU02000012">
    <property type="protein sequence ID" value="TKR59805.1"/>
    <property type="molecule type" value="Genomic_DNA"/>
</dbReference>
<keyword evidence="2" id="KW-1185">Reference proteome</keyword>
<organism evidence="1 2">
    <name type="scientific">Steinernema carpocapsae</name>
    <name type="common">Entomopathogenic nematode</name>
    <dbReference type="NCBI Taxonomy" id="34508"/>
    <lineage>
        <taxon>Eukaryota</taxon>
        <taxon>Metazoa</taxon>
        <taxon>Ecdysozoa</taxon>
        <taxon>Nematoda</taxon>
        <taxon>Chromadorea</taxon>
        <taxon>Rhabditida</taxon>
        <taxon>Tylenchina</taxon>
        <taxon>Panagrolaimomorpha</taxon>
        <taxon>Strongyloidoidea</taxon>
        <taxon>Steinernematidae</taxon>
        <taxon>Steinernema</taxon>
    </lineage>
</organism>
<reference evidence="1 2" key="2">
    <citation type="journal article" date="2019" name="G3 (Bethesda)">
        <title>Hybrid Assembly of the Genome of the Entomopathogenic Nematode Steinernema carpocapsae Identifies the X-Chromosome.</title>
        <authorList>
            <person name="Serra L."/>
            <person name="Macchietto M."/>
            <person name="Macias-Munoz A."/>
            <person name="McGill C.J."/>
            <person name="Rodriguez I.M."/>
            <person name="Rodriguez B."/>
            <person name="Murad R."/>
            <person name="Mortazavi A."/>
        </authorList>
    </citation>
    <scope>NUCLEOTIDE SEQUENCE [LARGE SCALE GENOMIC DNA]</scope>
    <source>
        <strain evidence="1 2">ALL</strain>
    </source>
</reference>
<gene>
    <name evidence="1" type="ORF">L596_029422</name>
</gene>
<name>A0A4V5ZXI2_STECR</name>
<evidence type="ECO:0000313" key="2">
    <source>
        <dbReference type="Proteomes" id="UP000298663"/>
    </source>
</evidence>
<evidence type="ECO:0000313" key="1">
    <source>
        <dbReference type="EMBL" id="TKR59805.1"/>
    </source>
</evidence>
<comment type="caution">
    <text evidence="1">The sequence shown here is derived from an EMBL/GenBank/DDBJ whole genome shotgun (WGS) entry which is preliminary data.</text>
</comment>
<dbReference type="Proteomes" id="UP000298663">
    <property type="component" value="Unassembled WGS sequence"/>
</dbReference>
<protein>
    <submittedName>
        <fullName evidence="1">Uncharacterized protein</fullName>
    </submittedName>
</protein>
<reference evidence="1 2" key="1">
    <citation type="journal article" date="2015" name="Genome Biol.">
        <title>Comparative genomics of Steinernema reveals deeply conserved gene regulatory networks.</title>
        <authorList>
            <person name="Dillman A.R."/>
            <person name="Macchietto M."/>
            <person name="Porter C.F."/>
            <person name="Rogers A."/>
            <person name="Williams B."/>
            <person name="Antoshechkin I."/>
            <person name="Lee M.M."/>
            <person name="Goodwin Z."/>
            <person name="Lu X."/>
            <person name="Lewis E.E."/>
            <person name="Goodrich-Blair H."/>
            <person name="Stock S.P."/>
            <person name="Adams B.J."/>
            <person name="Sternberg P.W."/>
            <person name="Mortazavi A."/>
        </authorList>
    </citation>
    <scope>NUCLEOTIDE SEQUENCE [LARGE SCALE GENOMIC DNA]</scope>
    <source>
        <strain evidence="1 2">ALL</strain>
    </source>
</reference>
<accession>A0A4V5ZXI2</accession>
<proteinExistence type="predicted"/>
<sequence>MNKGRLLHDVKYRISMLVKLHGKTGVTLDALTDNYRTLWPEEHPYWRTYHIPTFMDFLTDDLSDTVTVLTVAGVPTAWSAEEVKFQQMTDAKTTFPSKEQLLEVIKKRKSLTVDELTSYVMKNFGQQLSYAVANQIFGTNEKKIHQAIKKGLQEWVDVVKLKVGATKKRTIILKKEKKQKWLLQNLILAKLNTNGSMTYIELFEFLEDTFRIHLNHYYINVLYGIKANNLLEALTAAFDSVATISPFEDLTTTSGLAFTENYLIQLIGHTKPHSVSRSTQTESVDFCSVERVIRFLEDNGGISIMVTQLHKVLYGCEAAVLSIESVLSLTLDLVIQSEGRLGIKKINGLAFVTLTGKSKSKD</sequence>